<accession>A0ABY9WU00</accession>
<keyword evidence="1" id="KW-0596">Phosphopantetheine</keyword>
<evidence type="ECO:0000313" key="5">
    <source>
        <dbReference type="EMBL" id="WNG47267.1"/>
    </source>
</evidence>
<dbReference type="SMART" id="SM00827">
    <property type="entry name" value="PKS_AT"/>
    <property type="match status" value="1"/>
</dbReference>
<dbReference type="SUPFAM" id="SSF52151">
    <property type="entry name" value="FabD/lysophospholipase-like"/>
    <property type="match status" value="1"/>
</dbReference>
<dbReference type="Proteomes" id="UP001611383">
    <property type="component" value="Chromosome"/>
</dbReference>
<keyword evidence="5" id="KW-0012">Acyltransferase</keyword>
<evidence type="ECO:0000256" key="1">
    <source>
        <dbReference type="ARBA" id="ARBA00022450"/>
    </source>
</evidence>
<dbReference type="InterPro" id="IPR016035">
    <property type="entry name" value="Acyl_Trfase/lysoPLipase"/>
</dbReference>
<dbReference type="EMBL" id="CP043494">
    <property type="protein sequence ID" value="WNG47267.1"/>
    <property type="molecule type" value="Genomic_DNA"/>
</dbReference>
<evidence type="ECO:0000313" key="6">
    <source>
        <dbReference type="Proteomes" id="UP001611383"/>
    </source>
</evidence>
<proteinExistence type="predicted"/>
<reference evidence="5 6" key="1">
    <citation type="submission" date="2019-08" db="EMBL/GenBank/DDBJ databases">
        <title>Archangium and Cystobacter genomes.</title>
        <authorList>
            <person name="Chen I.-C.K."/>
            <person name="Wielgoss S."/>
        </authorList>
    </citation>
    <scope>NUCLEOTIDE SEQUENCE [LARGE SCALE GENOMIC DNA]</scope>
    <source>
        <strain evidence="5 6">Cbm 6</strain>
    </source>
</reference>
<feature type="domain" description="Malonyl-CoA:ACP transacylase (MAT)" evidence="4">
    <location>
        <begin position="28"/>
        <end position="323"/>
    </location>
</feature>
<dbReference type="Pfam" id="PF00698">
    <property type="entry name" value="Acyl_transf_1"/>
    <property type="match status" value="1"/>
</dbReference>
<protein>
    <submittedName>
        <fullName evidence="5">Acyltransferase domain-containing protein</fullName>
    </submittedName>
</protein>
<dbReference type="GO" id="GO:0016746">
    <property type="term" value="F:acyltransferase activity"/>
    <property type="evidence" value="ECO:0007669"/>
    <property type="project" value="UniProtKB-KW"/>
</dbReference>
<dbReference type="InterPro" id="IPR050091">
    <property type="entry name" value="PKS_NRPS_Biosynth_Enz"/>
</dbReference>
<keyword evidence="2" id="KW-0597">Phosphoprotein</keyword>
<organism evidence="5 6">
    <name type="scientific">Archangium minus</name>
    <dbReference type="NCBI Taxonomy" id="83450"/>
    <lineage>
        <taxon>Bacteria</taxon>
        <taxon>Pseudomonadati</taxon>
        <taxon>Myxococcota</taxon>
        <taxon>Myxococcia</taxon>
        <taxon>Myxococcales</taxon>
        <taxon>Cystobacterineae</taxon>
        <taxon>Archangiaceae</taxon>
        <taxon>Archangium</taxon>
    </lineage>
</organism>
<dbReference type="SUPFAM" id="SSF55048">
    <property type="entry name" value="Probable ACP-binding domain of malonyl-CoA ACP transacylase"/>
    <property type="match status" value="1"/>
</dbReference>
<feature type="region of interest" description="Disordered" evidence="3">
    <location>
        <begin position="326"/>
        <end position="363"/>
    </location>
</feature>
<keyword evidence="6" id="KW-1185">Reference proteome</keyword>
<dbReference type="InterPro" id="IPR016036">
    <property type="entry name" value="Malonyl_transacylase_ACP-bd"/>
</dbReference>
<evidence type="ECO:0000259" key="4">
    <source>
        <dbReference type="SMART" id="SM00827"/>
    </source>
</evidence>
<dbReference type="InterPro" id="IPR014043">
    <property type="entry name" value="Acyl_transferase_dom"/>
</dbReference>
<dbReference type="PANTHER" id="PTHR43775">
    <property type="entry name" value="FATTY ACID SYNTHASE"/>
    <property type="match status" value="1"/>
</dbReference>
<dbReference type="InterPro" id="IPR001227">
    <property type="entry name" value="Ac_transferase_dom_sf"/>
</dbReference>
<sequence>MSWSSKESLVRHEDPTGRVPSQCRPVFVFSGQGSQWTGMGRVLLELSTVFGMMLKACDVHVQRLMGWSLVEALTAENARLSDIEVSCPAIVSMEIALAALWRSWGIEPAAVVGHSIGEVAAAYVAGVLSLEEAMRVICHQGRTIGLLRGKGAMAMVGLPWDRAGEVLPEFSGRVWRVIHASPEWTVLAAEPQVLEQVLVALRSKGVPARRIDSEVAAHCPQVEPLREDLRGRLEGLRPRAELLPIISTVTGGGLAGQRFNADYWVRNLAEPVLFREAVDTLLDDGHDTFLEVSPHPLVKHSLESCLERAGRRGSLFVSMRRGKEPTRELLGTLRRLSPAPGSRHRQEESSSSESGEPPLANVA</sequence>
<dbReference type="PANTHER" id="PTHR43775:SF37">
    <property type="entry name" value="SI:DKEY-61P9.11"/>
    <property type="match status" value="1"/>
</dbReference>
<evidence type="ECO:0000256" key="3">
    <source>
        <dbReference type="SAM" id="MobiDB-lite"/>
    </source>
</evidence>
<dbReference type="Gene3D" id="3.40.366.10">
    <property type="entry name" value="Malonyl-Coenzyme A Acyl Carrier Protein, domain 2"/>
    <property type="match status" value="1"/>
</dbReference>
<keyword evidence="5" id="KW-0808">Transferase</keyword>
<evidence type="ECO:0000256" key="2">
    <source>
        <dbReference type="ARBA" id="ARBA00022553"/>
    </source>
</evidence>
<dbReference type="RefSeq" id="WP_395824861.1">
    <property type="nucleotide sequence ID" value="NZ_CP043494.1"/>
</dbReference>
<gene>
    <name evidence="5" type="ORF">F0U60_26440</name>
</gene>
<name>A0ABY9WU00_9BACT</name>